<sequence length="511" mass="59450">MNRQELLGKISTYLGRFTEEVKQLNAASLYDINIHSENVLIPLLKEVFGYQGLQNANVQLKNAPAIDLIDFESGVSIQVTATADAEKITHTLTKFTENELNKPFDRLIIYIITERQNNYRKDFKALLPEDYNFIADRDIIDNTTLFKYIHEHVLNTQKLNKIAQLLTDEFSELKIEARKATNDYINRIDGKTDRIYPNLLEMLIPKKLFVADLQFDFNYYRQELIADLKARKKFGKLNHMSEKDDIKIFFKQSNIGYFDDYVVYEKKILTFRNLHESSERLRNVIDLGTITVITPEEFIGENLDRENVFKQVLNTSLTQDLRGRQIEWIHDEKVYRFRMTAKPPRPLKVQGKGKAGRSVVSGVKSKTNETKITDEDGKERTRKGKHYTSFRHLAFGVTFNRFGDKWYIALKPDWSFTSPKNGYRPSPFAALYSTGLKKLEKNKAVLESFQFLAGYLIHLAKGDMWSSAFTLKFSEFPAYFESQPSIPDDVWVKSEPKAKDDKLQLDIEFEE</sequence>
<dbReference type="Proteomes" id="UP000011058">
    <property type="component" value="Plasmid pFAES01"/>
</dbReference>
<organism evidence="3 4">
    <name type="scientific">Fibrella aestuarina BUZ 2</name>
    <dbReference type="NCBI Taxonomy" id="1166018"/>
    <lineage>
        <taxon>Bacteria</taxon>
        <taxon>Pseudomonadati</taxon>
        <taxon>Bacteroidota</taxon>
        <taxon>Cytophagia</taxon>
        <taxon>Cytophagales</taxon>
        <taxon>Spirosomataceae</taxon>
        <taxon>Fibrella</taxon>
    </lineage>
</organism>
<keyword evidence="3" id="KW-0614">Plasmid</keyword>
<dbReference type="Pfam" id="PF21941">
    <property type="entry name" value="SMEK_N"/>
    <property type="match status" value="1"/>
</dbReference>
<dbReference type="InterPro" id="IPR047740">
    <property type="entry name" value="SMEK_dom"/>
</dbReference>
<reference evidence="3 4" key="1">
    <citation type="journal article" date="2012" name="J. Bacteriol.">
        <title>Genome Sequence of Fibrella aestuarina BUZ 2T, a Filamentous Marine Bacterium.</title>
        <authorList>
            <person name="Filippini M."/>
            <person name="Qi W."/>
            <person name="Blom J."/>
            <person name="Goesmann A."/>
            <person name="Smits T.H."/>
            <person name="Bagheri H.C."/>
        </authorList>
    </citation>
    <scope>NUCLEOTIDE SEQUENCE [LARGE SCALE GENOMIC DNA]</scope>
    <source>
        <strain evidence="4">BUZ 2T</strain>
        <plasmid evidence="3 4">pFAES01</plasmid>
    </source>
</reference>
<dbReference type="OrthoDB" id="8440659at2"/>
<feature type="compositionally biased region" description="Basic and acidic residues" evidence="1">
    <location>
        <begin position="366"/>
        <end position="379"/>
    </location>
</feature>
<dbReference type="EMBL" id="HE796684">
    <property type="protein sequence ID" value="CCH03565.1"/>
    <property type="molecule type" value="Genomic_DNA"/>
</dbReference>
<accession>I0KHG2</accession>
<dbReference type="AlphaFoldDB" id="I0KHG2"/>
<feature type="domain" description="SMEK" evidence="2">
    <location>
        <begin position="9"/>
        <end position="149"/>
    </location>
</feature>
<evidence type="ECO:0000259" key="2">
    <source>
        <dbReference type="Pfam" id="PF21941"/>
    </source>
</evidence>
<dbReference type="eggNOG" id="COG3903">
    <property type="taxonomic scope" value="Bacteria"/>
</dbReference>
<keyword evidence="4" id="KW-1185">Reference proteome</keyword>
<dbReference type="HOGENOM" id="CLU_044704_0_0_10"/>
<dbReference type="KEGG" id="fae:FAES_pFAES01071"/>
<protein>
    <recommendedName>
        <fullName evidence="2">SMEK domain-containing protein</fullName>
    </recommendedName>
</protein>
<evidence type="ECO:0000256" key="1">
    <source>
        <dbReference type="SAM" id="MobiDB-lite"/>
    </source>
</evidence>
<dbReference type="NCBIfam" id="NF033859">
    <property type="entry name" value="SMEK_N"/>
    <property type="match status" value="1"/>
</dbReference>
<name>I0KHG2_9BACT</name>
<feature type="region of interest" description="Disordered" evidence="1">
    <location>
        <begin position="358"/>
        <end position="380"/>
    </location>
</feature>
<evidence type="ECO:0000313" key="3">
    <source>
        <dbReference type="EMBL" id="CCH03565.1"/>
    </source>
</evidence>
<geneLocation type="plasmid" evidence="3 4">
    <name>pFAES01</name>
</geneLocation>
<evidence type="ECO:0000313" key="4">
    <source>
        <dbReference type="Proteomes" id="UP000011058"/>
    </source>
</evidence>
<gene>
    <name evidence="3" type="ORF">FAES_pFAES01071</name>
</gene>
<proteinExistence type="predicted"/>
<dbReference type="RefSeq" id="WP_015056745.1">
    <property type="nucleotide sequence ID" value="NC_019012.1"/>
</dbReference>